<feature type="transmembrane region" description="Helical" evidence="1">
    <location>
        <begin position="120"/>
        <end position="145"/>
    </location>
</feature>
<keyword evidence="1" id="KW-0812">Transmembrane</keyword>
<feature type="transmembrane region" description="Helical" evidence="1">
    <location>
        <begin position="165"/>
        <end position="184"/>
    </location>
</feature>
<evidence type="ECO:0000313" key="4">
    <source>
        <dbReference type="Proteomes" id="UP001050691"/>
    </source>
</evidence>
<reference evidence="3" key="1">
    <citation type="submission" date="2021-10" db="EMBL/GenBank/DDBJ databases">
        <title>De novo Genome Assembly of Clathrus columnatus (Basidiomycota, Fungi) Using Illumina and Nanopore Sequence Data.</title>
        <authorList>
            <person name="Ogiso-Tanaka E."/>
            <person name="Itagaki H."/>
            <person name="Hosoya T."/>
            <person name="Hosaka K."/>
        </authorList>
    </citation>
    <scope>NUCLEOTIDE SEQUENCE</scope>
    <source>
        <strain evidence="3">MO-923</strain>
    </source>
</reference>
<keyword evidence="1" id="KW-1133">Transmembrane helix</keyword>
<feature type="domain" description="DUF6533" evidence="2">
    <location>
        <begin position="25"/>
        <end position="68"/>
    </location>
</feature>
<dbReference type="Pfam" id="PF20151">
    <property type="entry name" value="DUF6533"/>
    <property type="match status" value="1"/>
</dbReference>
<keyword evidence="4" id="KW-1185">Reference proteome</keyword>
<evidence type="ECO:0000256" key="1">
    <source>
        <dbReference type="SAM" id="Phobius"/>
    </source>
</evidence>
<proteinExistence type="predicted"/>
<dbReference type="InterPro" id="IPR045340">
    <property type="entry name" value="DUF6533"/>
</dbReference>
<feature type="transmembrane region" description="Helical" evidence="1">
    <location>
        <begin position="54"/>
        <end position="75"/>
    </location>
</feature>
<sequence>MEAPSIPQAEFIQLYAHLQVIDMVFLGAYVMLIYDHILTLDEEVRKIWKAPLSIPKVLFLLNRYLTPIFYALSYVEYTAMKDTVMKACRRMYKDVISFALITTASIMILRVYALTGRNRIIAAGFGVLWSIQVVLWIITIPLSPLQILPEGLTGCEPNPNIPLQIIFWIFPMLIDTLVFLITLWGTKAAGPRSAGPEILQENRKIQTRRDCTSQGQLDGTAAA</sequence>
<comment type="caution">
    <text evidence="3">The sequence shown here is derived from an EMBL/GenBank/DDBJ whole genome shotgun (WGS) entry which is preliminary data.</text>
</comment>
<organism evidence="3 4">
    <name type="scientific">Clathrus columnatus</name>
    <dbReference type="NCBI Taxonomy" id="1419009"/>
    <lineage>
        <taxon>Eukaryota</taxon>
        <taxon>Fungi</taxon>
        <taxon>Dikarya</taxon>
        <taxon>Basidiomycota</taxon>
        <taxon>Agaricomycotina</taxon>
        <taxon>Agaricomycetes</taxon>
        <taxon>Phallomycetidae</taxon>
        <taxon>Phallales</taxon>
        <taxon>Clathraceae</taxon>
        <taxon>Clathrus</taxon>
    </lineage>
</organism>
<evidence type="ECO:0000313" key="3">
    <source>
        <dbReference type="EMBL" id="GJJ11947.1"/>
    </source>
</evidence>
<keyword evidence="1" id="KW-0472">Membrane</keyword>
<accession>A0AAV5AE06</accession>
<feature type="non-terminal residue" evidence="3">
    <location>
        <position position="223"/>
    </location>
</feature>
<feature type="transmembrane region" description="Helical" evidence="1">
    <location>
        <begin position="95"/>
        <end position="113"/>
    </location>
</feature>
<protein>
    <recommendedName>
        <fullName evidence="2">DUF6533 domain-containing protein</fullName>
    </recommendedName>
</protein>
<name>A0AAV5AE06_9AGAM</name>
<gene>
    <name evidence="3" type="ORF">Clacol_006185</name>
</gene>
<evidence type="ECO:0000259" key="2">
    <source>
        <dbReference type="Pfam" id="PF20151"/>
    </source>
</evidence>
<dbReference type="EMBL" id="BPWL01000007">
    <property type="protein sequence ID" value="GJJ11947.1"/>
    <property type="molecule type" value="Genomic_DNA"/>
</dbReference>
<dbReference type="AlphaFoldDB" id="A0AAV5AE06"/>
<dbReference type="Proteomes" id="UP001050691">
    <property type="component" value="Unassembled WGS sequence"/>
</dbReference>
<feature type="transmembrane region" description="Helical" evidence="1">
    <location>
        <begin position="12"/>
        <end position="34"/>
    </location>
</feature>